<feature type="transmembrane region" description="Helical" evidence="2">
    <location>
        <begin position="379"/>
        <end position="398"/>
    </location>
</feature>
<dbReference type="CDD" id="cd12082">
    <property type="entry name" value="MATE_like"/>
    <property type="match status" value="1"/>
</dbReference>
<evidence type="ECO:0000259" key="3">
    <source>
        <dbReference type="Pfam" id="PF13439"/>
    </source>
</evidence>
<dbReference type="EMBL" id="CP000026">
    <property type="protein sequence ID" value="AAV76776.1"/>
    <property type="molecule type" value="Genomic_DNA"/>
</dbReference>
<evidence type="ECO:0000313" key="6">
    <source>
        <dbReference type="Proteomes" id="UP000008185"/>
    </source>
</evidence>
<dbReference type="Pfam" id="PF13439">
    <property type="entry name" value="Glyco_transf_4"/>
    <property type="match status" value="1"/>
</dbReference>
<dbReference type="Proteomes" id="UP000008185">
    <property type="component" value="Chromosome"/>
</dbReference>
<dbReference type="InterPro" id="IPR028098">
    <property type="entry name" value="Glyco_trans_4-like_N"/>
</dbReference>
<dbReference type="PANTHER" id="PTHR46401">
    <property type="entry name" value="GLYCOSYLTRANSFERASE WBBK-RELATED"/>
    <property type="match status" value="1"/>
</dbReference>
<feature type="transmembrane region" description="Helical" evidence="2">
    <location>
        <begin position="274"/>
        <end position="296"/>
    </location>
</feature>
<evidence type="ECO:0000313" key="5">
    <source>
        <dbReference type="EMBL" id="AAV76776.1"/>
    </source>
</evidence>
<dbReference type="RefSeq" id="WP_000636808.1">
    <property type="nucleotide sequence ID" value="NC_006511.1"/>
</dbReference>
<accession>A0A0H2WN04</accession>
<dbReference type="EMBL" id="CP000026">
    <property type="protein sequence ID" value="AAV76774.1"/>
    <property type="molecule type" value="Genomic_DNA"/>
</dbReference>
<feature type="transmembrane region" description="Helical" evidence="2">
    <location>
        <begin position="350"/>
        <end position="372"/>
    </location>
</feature>
<evidence type="ECO:0000256" key="2">
    <source>
        <dbReference type="SAM" id="Phobius"/>
    </source>
</evidence>
<evidence type="ECO:0000256" key="1">
    <source>
        <dbReference type="ARBA" id="ARBA00022679"/>
    </source>
</evidence>
<name>A0A0H2WN04_SALPA</name>
<dbReference type="KEGG" id="spt:SPA0783"/>
<dbReference type="PANTHER" id="PTHR46401:SF2">
    <property type="entry name" value="GLYCOSYLTRANSFERASE WBBK-RELATED"/>
    <property type="match status" value="1"/>
</dbReference>
<proteinExistence type="predicted"/>
<feature type="domain" description="Glycosyltransferase subfamily 4-like N-terminal" evidence="3">
    <location>
        <begin position="74"/>
        <end position="172"/>
    </location>
</feature>
<evidence type="ECO:0000313" key="4">
    <source>
        <dbReference type="EMBL" id="AAV76774.1"/>
    </source>
</evidence>
<reference evidence="5 6" key="1">
    <citation type="journal article" date="2004" name="Nat. Genet.">
        <title>Comparison of genome degradation in Paratyphi A and Typhi, human-restricted serovars of Salmonella enterica that cause typhoid.</title>
        <authorList>
            <person name="McClelland M."/>
            <person name="Sanderson K.E."/>
            <person name="Clifton S.W."/>
            <person name="Latreille P."/>
            <person name="Porwollik S."/>
            <person name="Sabo A."/>
            <person name="Meyer R."/>
            <person name="Bieri T."/>
            <person name="Ozersky P."/>
            <person name="McLellan M."/>
            <person name="Harkins C.R."/>
            <person name="Wang C."/>
            <person name="Nguyen C."/>
            <person name="Berghoff A."/>
            <person name="Elliott G."/>
            <person name="Kohlberg S."/>
            <person name="Strong C."/>
            <person name="Du F."/>
            <person name="Carter J."/>
            <person name="Kremizki C."/>
            <person name="Layman D."/>
            <person name="Leonard S."/>
            <person name="Sun H."/>
            <person name="Fulton L."/>
            <person name="Nash W."/>
            <person name="Miner T."/>
            <person name="Minx P."/>
            <person name="Delehaunty K."/>
            <person name="Fronick C."/>
            <person name="Magrini V."/>
            <person name="Nhan M."/>
            <person name="Warren W."/>
            <person name="Florea L."/>
            <person name="Spieth J."/>
            <person name="Wilson R.K."/>
        </authorList>
    </citation>
    <scope>NUCLEOTIDE SEQUENCE [LARGE SCALE GENOMIC DNA]</scope>
    <source>
        <strain evidence="5">ATCC 9150</strain>
        <strain evidence="6">ATCC 9150 / SARB42</strain>
    </source>
</reference>
<protein>
    <submittedName>
        <fullName evidence="5">Glycosyltransferase</fullName>
    </submittedName>
</protein>
<feature type="transmembrane region" description="Helical" evidence="2">
    <location>
        <begin position="308"/>
        <end position="330"/>
    </location>
</feature>
<dbReference type="KEGG" id="spt:SPA0781"/>
<dbReference type="SUPFAM" id="SSF53756">
    <property type="entry name" value="UDP-Glycosyltransferase/glycogen phosphorylase"/>
    <property type="match status" value="1"/>
</dbReference>
<sequence length="435" mass="50306">MIVNLSRLGKSGTGMWQYSIKFLTALREIADVDAIICSKAHADYFEKLGYAVVTVPNIVSNTSKTSRLRPLVWYVYSYWLALRVLIKFGNKKLVCTTHHTIPLLRNQTITIHDIRPFYYPDSLIQKVYFRFLLKMSVKRCKHVLTVSYTVKDSIAKTYNVDSEKISVIYNSVSKSDFIQKKEKENYFLAVGASWPHKNIHSFIKNKKVWSDSYNLIIVCGRTDYAMSLQQMVVDLKLTDKFSSLSIIVLQTDYIVMSQKLSAADIIKYTVTMKIFGLMFFIYTAVLQALWPVCAELRVKMQWRKLHRIIFLNIIGGVFFIGLGTLFIYVLKDYIYSIIANGIDYNISEVVFVLLAVYFSIRVWCDTFAMLLQSMNQLKILWLIVPCQALIGGVTQWYFAEHYGIVGILYGLILSFSLTVFWGLPVYYMYKSKRLA</sequence>
<gene>
    <name evidence="5" type="primary">rfbU</name>
    <name evidence="4" type="ordered locus">SPA0781</name>
    <name evidence="5" type="ordered locus">SPA0783</name>
</gene>
<dbReference type="GO" id="GO:0016757">
    <property type="term" value="F:glycosyltransferase activity"/>
    <property type="evidence" value="ECO:0007669"/>
    <property type="project" value="UniProtKB-ARBA"/>
</dbReference>
<feature type="transmembrane region" description="Helical" evidence="2">
    <location>
        <begin position="404"/>
        <end position="429"/>
    </location>
</feature>
<dbReference type="AlphaFoldDB" id="A0A0H2WN04"/>
<organism evidence="5 6">
    <name type="scientific">Salmonella paratyphi A (strain ATCC 9150 / SARB42)</name>
    <dbReference type="NCBI Taxonomy" id="295319"/>
    <lineage>
        <taxon>Bacteria</taxon>
        <taxon>Pseudomonadati</taxon>
        <taxon>Pseudomonadota</taxon>
        <taxon>Gammaproteobacteria</taxon>
        <taxon>Enterobacterales</taxon>
        <taxon>Enterobacteriaceae</taxon>
        <taxon>Salmonella</taxon>
    </lineage>
</organism>
<dbReference type="HOGENOM" id="CLU_629883_0_0_6"/>
<keyword evidence="2" id="KW-1133">Transmembrane helix</keyword>
<dbReference type="GO" id="GO:0009103">
    <property type="term" value="P:lipopolysaccharide biosynthetic process"/>
    <property type="evidence" value="ECO:0007669"/>
    <property type="project" value="TreeGrafter"/>
</dbReference>
<keyword evidence="1" id="KW-0808">Transferase</keyword>
<keyword evidence="2" id="KW-0472">Membrane</keyword>
<keyword evidence="2" id="KW-0812">Transmembrane</keyword>
<dbReference type="Gene3D" id="3.40.50.2000">
    <property type="entry name" value="Glycogen Phosphorylase B"/>
    <property type="match status" value="1"/>
</dbReference>